<sequence>MRRYVALLWLLLIPVSAQANTVASVLPDAELRGAATYRFLGFPLYKARLFTPSGAPLDWSKDFGLELQYMRNLTQYDLVEGTMREFARVGAPLPVRDQLTTCFNDVRKGDRYTAISNGQNKISFLLNGRRTCTLSHPQIKSRFMGIFLGDNTRSNSFTRKLKGE</sequence>
<evidence type="ECO:0000256" key="1">
    <source>
        <dbReference type="SAM" id="SignalP"/>
    </source>
</evidence>
<dbReference type="OrthoDB" id="8527419at2"/>
<accession>A0A2R8AMT4</accession>
<organism evidence="2 3">
    <name type="scientific">Aliiroseovarius pelagivivens</name>
    <dbReference type="NCBI Taxonomy" id="1639690"/>
    <lineage>
        <taxon>Bacteria</taxon>
        <taxon>Pseudomonadati</taxon>
        <taxon>Pseudomonadota</taxon>
        <taxon>Alphaproteobacteria</taxon>
        <taxon>Rhodobacterales</taxon>
        <taxon>Paracoccaceae</taxon>
        <taxon>Aliiroseovarius</taxon>
    </lineage>
</organism>
<proteinExistence type="predicted"/>
<gene>
    <name evidence="2" type="ORF">ALP8811_02210</name>
</gene>
<evidence type="ECO:0000313" key="3">
    <source>
        <dbReference type="Proteomes" id="UP000244911"/>
    </source>
</evidence>
<feature type="chain" id="PRO_5015359451" description="Chalcone isomerase domain-containing protein" evidence="1">
    <location>
        <begin position="20"/>
        <end position="164"/>
    </location>
</feature>
<feature type="signal peptide" evidence="1">
    <location>
        <begin position="1"/>
        <end position="19"/>
    </location>
</feature>
<evidence type="ECO:0008006" key="4">
    <source>
        <dbReference type="Google" id="ProtNLM"/>
    </source>
</evidence>
<dbReference type="EMBL" id="OMOI01000001">
    <property type="protein sequence ID" value="SPF77187.1"/>
    <property type="molecule type" value="Genomic_DNA"/>
</dbReference>
<keyword evidence="1" id="KW-0732">Signal</keyword>
<protein>
    <recommendedName>
        <fullName evidence="4">Chalcone isomerase domain-containing protein</fullName>
    </recommendedName>
</protein>
<name>A0A2R8AMT4_9RHOB</name>
<evidence type="ECO:0000313" key="2">
    <source>
        <dbReference type="EMBL" id="SPF77187.1"/>
    </source>
</evidence>
<dbReference type="AlphaFoldDB" id="A0A2R8AMT4"/>
<reference evidence="2 3" key="1">
    <citation type="submission" date="2018-03" db="EMBL/GenBank/DDBJ databases">
        <authorList>
            <person name="Keele B.F."/>
        </authorList>
    </citation>
    <scope>NUCLEOTIDE SEQUENCE [LARGE SCALE GENOMIC DNA]</scope>
    <source>
        <strain evidence="2 3">CECT 8811</strain>
    </source>
</reference>
<keyword evidence="3" id="KW-1185">Reference proteome</keyword>
<dbReference type="Proteomes" id="UP000244911">
    <property type="component" value="Unassembled WGS sequence"/>
</dbReference>
<dbReference type="RefSeq" id="WP_108857139.1">
    <property type="nucleotide sequence ID" value="NZ_OMOI01000001.1"/>
</dbReference>